<dbReference type="GO" id="GO:0032190">
    <property type="term" value="F:acrosin binding"/>
    <property type="evidence" value="ECO:0000318"/>
    <property type="project" value="GO_Central"/>
</dbReference>
<feature type="chain" id="PRO_5027604142" description="Zona pellucida sperm-binding protein 4" evidence="20">
    <location>
        <begin position="22"/>
        <end position="545"/>
    </location>
</feature>
<evidence type="ECO:0000256" key="4">
    <source>
        <dbReference type="ARBA" id="ARBA00022530"/>
    </source>
</evidence>
<keyword evidence="24" id="KW-1185">Reference proteome</keyword>
<dbReference type="InterPro" id="IPR054554">
    <property type="entry name" value="ZP1/4_Ig-like"/>
</dbReference>
<keyword evidence="10" id="KW-1015">Disulfide bond</keyword>
<evidence type="ECO:0000256" key="6">
    <source>
        <dbReference type="ARBA" id="ARBA00022692"/>
    </source>
</evidence>
<dbReference type="Gene3D" id="2.60.40.3210">
    <property type="entry name" value="Zona pellucida, ZP-N domain"/>
    <property type="match status" value="1"/>
</dbReference>
<keyword evidence="5" id="KW-0165">Cleavage on pair of basic residues</keyword>
<dbReference type="GO" id="GO:0007339">
    <property type="term" value="P:binding of sperm to zona pellucida"/>
    <property type="evidence" value="ECO:0000318"/>
    <property type="project" value="GO_Central"/>
</dbReference>
<evidence type="ECO:0000256" key="12">
    <source>
        <dbReference type="ARBA" id="ARBA00023279"/>
    </source>
</evidence>
<dbReference type="OrthoDB" id="8919081at2759"/>
<keyword evidence="11" id="KW-0325">Glycoprotein</keyword>
<evidence type="ECO:0000256" key="19">
    <source>
        <dbReference type="SAM" id="Phobius"/>
    </source>
</evidence>
<evidence type="ECO:0000256" key="18">
    <source>
        <dbReference type="PROSITE-ProRule" id="PRU00779"/>
    </source>
</evidence>
<dbReference type="GO" id="GO:0035805">
    <property type="term" value="C:egg coat"/>
    <property type="evidence" value="ECO:0000318"/>
    <property type="project" value="GO_Central"/>
</dbReference>
<dbReference type="FunCoup" id="F6Q8L3">
    <property type="interactions" value="18"/>
</dbReference>
<dbReference type="RefSeq" id="XP_007659360.1">
    <property type="nucleotide sequence ID" value="XM_007661170.2"/>
</dbReference>
<evidence type="ECO:0000256" key="8">
    <source>
        <dbReference type="ARBA" id="ARBA00022989"/>
    </source>
</evidence>
<evidence type="ECO:0000256" key="2">
    <source>
        <dbReference type="ARBA" id="ARBA00022475"/>
    </source>
</evidence>
<protein>
    <recommendedName>
        <fullName evidence="15">Zona pellucida sperm-binding protein 4</fullName>
    </recommendedName>
    <alternativeName>
        <fullName evidence="17">Zona pellucida glycoprotein 4</fullName>
    </alternativeName>
    <alternativeName>
        <fullName evidence="16">Zona pellucida protein B</fullName>
    </alternativeName>
</protein>
<dbReference type="HOGENOM" id="CLU_034433_0_0_1"/>
<dbReference type="SUPFAM" id="SSF57492">
    <property type="entry name" value="Trefoil"/>
    <property type="match status" value="1"/>
</dbReference>
<dbReference type="GeneID" id="100089746"/>
<evidence type="ECO:0000313" key="24">
    <source>
        <dbReference type="Proteomes" id="UP000002279"/>
    </source>
</evidence>
<dbReference type="InParanoid" id="F6Q8L3"/>
<accession>F6Q8L3</accession>
<dbReference type="Pfam" id="PF23344">
    <property type="entry name" value="ZP-N"/>
    <property type="match status" value="1"/>
</dbReference>
<evidence type="ECO:0000256" key="20">
    <source>
        <dbReference type="SAM" id="SignalP"/>
    </source>
</evidence>
<evidence type="ECO:0000256" key="9">
    <source>
        <dbReference type="ARBA" id="ARBA00023136"/>
    </source>
</evidence>
<organism evidence="23 24">
    <name type="scientific">Ornithorhynchus anatinus</name>
    <name type="common">Duckbill platypus</name>
    <dbReference type="NCBI Taxonomy" id="9258"/>
    <lineage>
        <taxon>Eukaryota</taxon>
        <taxon>Metazoa</taxon>
        <taxon>Chordata</taxon>
        <taxon>Craniata</taxon>
        <taxon>Vertebrata</taxon>
        <taxon>Euteleostomi</taxon>
        <taxon>Mammalia</taxon>
        <taxon>Monotremata</taxon>
        <taxon>Ornithorhynchidae</taxon>
        <taxon>Ornithorhynchus</taxon>
    </lineage>
</organism>
<dbReference type="CDD" id="cd00111">
    <property type="entry name" value="Trefoil"/>
    <property type="match status" value="1"/>
</dbReference>
<evidence type="ECO:0000256" key="3">
    <source>
        <dbReference type="ARBA" id="ARBA00022525"/>
    </source>
</evidence>
<evidence type="ECO:0000256" key="10">
    <source>
        <dbReference type="ARBA" id="ARBA00023157"/>
    </source>
</evidence>
<dbReference type="Gene3D" id="2.60.40.4100">
    <property type="entry name" value="Zona pellucida, ZP-C domain"/>
    <property type="match status" value="1"/>
</dbReference>
<comment type="function">
    <text evidence="14">Component of the zona pellucida, an extracellular matrix surrounding oocytes which mediates sperm binding, induction of the acrosome reaction and prevents post-fertilization polyspermy. The zona pellucida is composed of 3 to 4 glycoproteins, ZP1, ZP2, ZP3, and ZP4. ZP4 may act as a sperm receptor.</text>
</comment>
<dbReference type="InterPro" id="IPR042235">
    <property type="entry name" value="ZP-C_dom"/>
</dbReference>
<feature type="transmembrane region" description="Helical" evidence="19">
    <location>
        <begin position="508"/>
        <end position="529"/>
    </location>
</feature>
<reference evidence="23" key="2">
    <citation type="submission" date="2025-08" db="UniProtKB">
        <authorList>
            <consortium name="Ensembl"/>
        </authorList>
    </citation>
    <scope>IDENTIFICATION</scope>
    <source>
        <strain evidence="23">Glennie</strain>
    </source>
</reference>
<evidence type="ECO:0000259" key="22">
    <source>
        <dbReference type="PROSITE" id="PS51448"/>
    </source>
</evidence>
<dbReference type="Pfam" id="PF00088">
    <property type="entry name" value="Trefoil"/>
    <property type="match status" value="1"/>
</dbReference>
<evidence type="ECO:0000256" key="16">
    <source>
        <dbReference type="ARBA" id="ARBA00042273"/>
    </source>
</evidence>
<dbReference type="Pfam" id="PF00100">
    <property type="entry name" value="Zona_pellucida"/>
    <property type="match status" value="1"/>
</dbReference>
<comment type="subcellular location">
    <subcellularLocation>
        <location evidence="1">Cell membrane</location>
        <topology evidence="1">Single-pass type I membrane protein</topology>
    </subcellularLocation>
    <subcellularLocation>
        <location evidence="13">Zona pellucida</location>
    </subcellularLocation>
</comment>
<keyword evidence="8 19" id="KW-1133">Transmembrane helix</keyword>
<dbReference type="Ensembl" id="ENSOANT00000010166.2">
    <property type="protein sequence ID" value="ENSOANP00000010164.2"/>
    <property type="gene ID" value="ENSOANG00000006364.3"/>
</dbReference>
<dbReference type="InterPro" id="IPR001507">
    <property type="entry name" value="ZP_dom"/>
</dbReference>
<dbReference type="InterPro" id="IPR000519">
    <property type="entry name" value="P_trefoil_dom"/>
</dbReference>
<evidence type="ECO:0000256" key="11">
    <source>
        <dbReference type="ARBA" id="ARBA00023180"/>
    </source>
</evidence>
<evidence type="ECO:0000256" key="17">
    <source>
        <dbReference type="ARBA" id="ARBA00042573"/>
    </source>
</evidence>
<evidence type="ECO:0000259" key="21">
    <source>
        <dbReference type="PROSITE" id="PS51034"/>
    </source>
</evidence>
<comment type="caution">
    <text evidence="18">Lacks conserved residue(s) required for the propagation of feature annotation.</text>
</comment>
<dbReference type="PANTHER" id="PTHR23343">
    <property type="entry name" value="ZONA PELLUCIDA SPERM-BINDING PROTEIN"/>
    <property type="match status" value="1"/>
</dbReference>
<dbReference type="InterPro" id="IPR044913">
    <property type="entry name" value="P_trefoil_dom_sf"/>
</dbReference>
<evidence type="ECO:0000256" key="7">
    <source>
        <dbReference type="ARBA" id="ARBA00022729"/>
    </source>
</evidence>
<dbReference type="PROSITE" id="PS51448">
    <property type="entry name" value="P_TREFOIL_2"/>
    <property type="match status" value="1"/>
</dbReference>
<dbReference type="InterPro" id="IPR051148">
    <property type="entry name" value="Zona_Pellucida_Domain_gp"/>
</dbReference>
<dbReference type="PROSITE" id="PS51034">
    <property type="entry name" value="ZP_2"/>
    <property type="match status" value="1"/>
</dbReference>
<proteinExistence type="predicted"/>
<gene>
    <name evidence="23" type="primary">LOC100089746</name>
</gene>
<dbReference type="GO" id="GO:0035804">
    <property type="term" value="F:structural constituent of egg coat"/>
    <property type="evidence" value="ECO:0000318"/>
    <property type="project" value="GO_Central"/>
</dbReference>
<reference evidence="23 24" key="1">
    <citation type="journal article" date="2008" name="Nature">
        <title>Genome analysis of the platypus reveals unique signatures of evolution.</title>
        <authorList>
            <person name="Warren W.C."/>
            <person name="Hillier L.W."/>
            <person name="Marshall Graves J.A."/>
            <person name="Birney E."/>
            <person name="Ponting C.P."/>
            <person name="Grutzner F."/>
            <person name="Belov K."/>
            <person name="Miller W."/>
            <person name="Clarke L."/>
            <person name="Chinwalla A.T."/>
            <person name="Yang S.P."/>
            <person name="Heger A."/>
            <person name="Locke D.P."/>
            <person name="Miethke P."/>
            <person name="Waters P.D."/>
            <person name="Veyrunes F."/>
            <person name="Fulton L."/>
            <person name="Fulton B."/>
            <person name="Graves T."/>
            <person name="Wallis J."/>
            <person name="Puente X.S."/>
            <person name="Lopez-Otin C."/>
            <person name="Ordonez G.R."/>
            <person name="Eichler E.E."/>
            <person name="Chen L."/>
            <person name="Cheng Z."/>
            <person name="Deakin J.E."/>
            <person name="Alsop A."/>
            <person name="Thompson K."/>
            <person name="Kirby P."/>
            <person name="Papenfuss A.T."/>
            <person name="Wakefield M.J."/>
            <person name="Olender T."/>
            <person name="Lancet D."/>
            <person name="Huttley G.A."/>
            <person name="Smit A.F."/>
            <person name="Pask A."/>
            <person name="Temple-Smith P."/>
            <person name="Batzer M.A."/>
            <person name="Walker J.A."/>
            <person name="Konkel M.K."/>
            <person name="Harris R.S."/>
            <person name="Whittington C.M."/>
            <person name="Wong E.S."/>
            <person name="Gemmell N.J."/>
            <person name="Buschiazzo E."/>
            <person name="Vargas Jentzsch I.M."/>
            <person name="Merkel A."/>
            <person name="Schmitz J."/>
            <person name="Zemann A."/>
            <person name="Churakov G."/>
            <person name="Kriegs J.O."/>
            <person name="Brosius J."/>
            <person name="Murchison E.P."/>
            <person name="Sachidanandam R."/>
            <person name="Smith C."/>
            <person name="Hannon G.J."/>
            <person name="Tsend-Ayush E."/>
            <person name="McMillan D."/>
            <person name="Attenborough R."/>
            <person name="Rens W."/>
            <person name="Ferguson-Smith M."/>
            <person name="Lefevre C.M."/>
            <person name="Sharp J.A."/>
            <person name="Nicholas K.R."/>
            <person name="Ray D.A."/>
            <person name="Kube M."/>
            <person name="Reinhardt R."/>
            <person name="Pringle T.H."/>
            <person name="Taylor J."/>
            <person name="Jones R.C."/>
            <person name="Nixon B."/>
            <person name="Dacheux J.L."/>
            <person name="Niwa H."/>
            <person name="Sekita Y."/>
            <person name="Huang X."/>
            <person name="Stark A."/>
            <person name="Kheradpour P."/>
            <person name="Kellis M."/>
            <person name="Flicek P."/>
            <person name="Chen Y."/>
            <person name="Webber C."/>
            <person name="Hardison R."/>
            <person name="Nelson J."/>
            <person name="Hallsworth-Pepin K."/>
            <person name="Delehaunty K."/>
            <person name="Markovic C."/>
            <person name="Minx P."/>
            <person name="Feng Y."/>
            <person name="Kremitzki C."/>
            <person name="Mitreva M."/>
            <person name="Glasscock J."/>
            <person name="Wylie T."/>
            <person name="Wohldmann P."/>
            <person name="Thiru P."/>
            <person name="Nhan M.N."/>
            <person name="Pohl C.S."/>
            <person name="Smith S.M."/>
            <person name="Hou S."/>
            <person name="Nefedov M."/>
            <person name="de Jong P.J."/>
            <person name="Renfree M.B."/>
            <person name="Mardis E.R."/>
            <person name="Wilson R.K."/>
        </authorList>
    </citation>
    <scope>NUCLEOTIDE SEQUENCE [LARGE SCALE GENOMIC DNA]</scope>
    <source>
        <strain evidence="23 24">Glennie</strain>
    </source>
</reference>
<keyword evidence="2" id="KW-1003">Cell membrane</keyword>
<keyword evidence="7 20" id="KW-0732">Signal</keyword>
<dbReference type="InterPro" id="IPR055356">
    <property type="entry name" value="ZP-N"/>
</dbReference>
<dbReference type="SMART" id="SM00241">
    <property type="entry name" value="ZP"/>
    <property type="match status" value="1"/>
</dbReference>
<reference evidence="23" key="3">
    <citation type="submission" date="2025-09" db="UniProtKB">
        <authorList>
            <consortium name="Ensembl"/>
        </authorList>
    </citation>
    <scope>IDENTIFICATION</scope>
    <source>
        <strain evidence="23">Glennie</strain>
    </source>
</reference>
<dbReference type="AlphaFoldDB" id="F6Q8L3"/>
<keyword evidence="12" id="KW-0278">Fertilization</keyword>
<evidence type="ECO:0000256" key="15">
    <source>
        <dbReference type="ARBA" id="ARBA00040238"/>
    </source>
</evidence>
<dbReference type="InterPro" id="IPR017977">
    <property type="entry name" value="ZP_dom_CS"/>
</dbReference>
<dbReference type="Bgee" id="ENSOANG00000006364">
    <property type="expression patterns" value="Expressed in ovary"/>
</dbReference>
<dbReference type="GO" id="GO:0005886">
    <property type="term" value="C:plasma membrane"/>
    <property type="evidence" value="ECO:0007669"/>
    <property type="project" value="UniProtKB-SubCell"/>
</dbReference>
<keyword evidence="6 19" id="KW-0812">Transmembrane</keyword>
<dbReference type="GO" id="GO:0060468">
    <property type="term" value="P:prevention of polyspermy"/>
    <property type="evidence" value="ECO:0000318"/>
    <property type="project" value="GO_Central"/>
</dbReference>
<keyword evidence="3" id="KW-0964">Secreted</keyword>
<dbReference type="Proteomes" id="UP000002279">
    <property type="component" value="Chromosome X1"/>
</dbReference>
<feature type="domain" description="P-type" evidence="22">
    <location>
        <begin position="134"/>
        <end position="180"/>
    </location>
</feature>
<dbReference type="PANTHER" id="PTHR23343:SF31">
    <property type="entry name" value="ZONA PELLUCIDA SPERM-BINDING PROTEIN 4"/>
    <property type="match status" value="1"/>
</dbReference>
<dbReference type="eggNOG" id="ENOG502QU54">
    <property type="taxonomic scope" value="Eukaryota"/>
</dbReference>
<feature type="signal peptide" evidence="20">
    <location>
        <begin position="1"/>
        <end position="21"/>
    </location>
</feature>
<dbReference type="InterPro" id="IPR055355">
    <property type="entry name" value="ZP-C"/>
</dbReference>
<evidence type="ECO:0000313" key="23">
    <source>
        <dbReference type="Ensembl" id="ENSOANP00000010164.2"/>
    </source>
</evidence>
<evidence type="ECO:0000256" key="13">
    <source>
        <dbReference type="ARBA" id="ARBA00024183"/>
    </source>
</evidence>
<dbReference type="OMA" id="NCDIERA"/>
<dbReference type="Gene3D" id="4.10.110.10">
    <property type="entry name" value="Spasmolytic Protein, domain 1"/>
    <property type="match status" value="1"/>
</dbReference>
<evidence type="ECO:0000256" key="14">
    <source>
        <dbReference type="ARBA" id="ARBA00037545"/>
    </source>
</evidence>
<evidence type="ECO:0000256" key="5">
    <source>
        <dbReference type="ARBA" id="ARBA00022685"/>
    </source>
</evidence>
<dbReference type="PROSITE" id="PS00682">
    <property type="entry name" value="ZP_1"/>
    <property type="match status" value="1"/>
</dbReference>
<dbReference type="Pfam" id="PF22821">
    <property type="entry name" value="ZP1_ZP4_Ig-like"/>
    <property type="match status" value="1"/>
</dbReference>
<keyword evidence="9 19" id="KW-0472">Membrane</keyword>
<dbReference type="SMART" id="SM00018">
    <property type="entry name" value="PD"/>
    <property type="match status" value="1"/>
</dbReference>
<feature type="domain" description="ZP" evidence="21">
    <location>
        <begin position="185"/>
        <end position="461"/>
    </location>
</feature>
<sequence length="545" mass="59211">MVVGLWVRLCWWLLAGPLVLAGPSLLTCGETSLQFTLLLGAGNQRPHVSVMTVDAKGVAHELQNDSTCGTSLLWKPDGSVVVGVAYGSCYINQKNGSHVMTIWIATPALPGNGSLSEEIRCPAHLAAQDAPAASPCATVQLLDRVSCVPGVSPLLTQEDCETRGCCYDPTDQVIPCYYSNQVTVHCTASGQFSIMISKEVTLPPLVLDSVHLSGNQTPECAPMVQNQAFTLFRFPFSSCGTTFQESRGQRVYENTLVAEQAVQTSQAASITRDSVFRATVRCSYAAGDSLPVSFWVSTMSPPAPATQQGPLALELRIATDIHYSSYYNISDYPVVRLLRDPVHVEVRLLKRTDPNLVLVLHHCWATPSTNLQQEPMWPILEDGCPYAKDSYATQLVPISAKSALEFPSHYQRFAVSAFTFMDSTSQQALHGPIYFHCSASACLPQGLEPCTSPCTRSQVPRLRRTSYHSSAEPLTLVTAKGPVDFTSNQRAQTPGLQEGIQAARSQIWWTKVAVAGAAVLLTALILLAVGIRMYWQQQNCASVTI</sequence>
<keyword evidence="4" id="KW-0272">Extracellular matrix</keyword>
<name>F6Q8L3_ORNAN</name>
<dbReference type="GeneTree" id="ENSGT00940000161188"/>
<evidence type="ECO:0000256" key="1">
    <source>
        <dbReference type="ARBA" id="ARBA00004251"/>
    </source>
</evidence>